<dbReference type="RefSeq" id="WP_338394347.1">
    <property type="nucleotide sequence ID" value="NZ_AP025314.1"/>
</dbReference>
<dbReference type="AlphaFoldDB" id="A0AAU9D8C2"/>
<sequence>MKVLENVFQTVRFNKKESLMKVCWLEWPQCDVALRAELIRRSDVIRENSPELMLVECRGGKYRWAELTRKWNARDNWPRWEKAGMRKLAFVKRPDGYGDKEFDVAYRGRLEFSVFENQEDALSWLREGASSEG</sequence>
<gene>
    <name evidence="1" type="ORF">FUAX_15630</name>
</gene>
<dbReference type="Proteomes" id="UP001348817">
    <property type="component" value="Chromosome"/>
</dbReference>
<accession>A0AAU9D8C2</accession>
<protein>
    <recommendedName>
        <fullName evidence="3">STAS/SEC14 domain-containing protein</fullName>
    </recommendedName>
</protein>
<evidence type="ECO:0000313" key="2">
    <source>
        <dbReference type="Proteomes" id="UP001348817"/>
    </source>
</evidence>
<evidence type="ECO:0000313" key="1">
    <source>
        <dbReference type="EMBL" id="BDD09131.1"/>
    </source>
</evidence>
<proteinExistence type="predicted"/>
<dbReference type="EMBL" id="AP025314">
    <property type="protein sequence ID" value="BDD09131.1"/>
    <property type="molecule type" value="Genomic_DNA"/>
</dbReference>
<keyword evidence="2" id="KW-1185">Reference proteome</keyword>
<name>A0AAU9D8C2_9BACT</name>
<evidence type="ECO:0008006" key="3">
    <source>
        <dbReference type="Google" id="ProtNLM"/>
    </source>
</evidence>
<reference evidence="1 2" key="1">
    <citation type="submission" date="2021-12" db="EMBL/GenBank/DDBJ databases">
        <title>Genome sequencing of bacteria with rrn-lacking chromosome and rrn-plasmid.</title>
        <authorList>
            <person name="Anda M."/>
            <person name="Iwasaki W."/>
        </authorList>
    </citation>
    <scope>NUCLEOTIDE SEQUENCE [LARGE SCALE GENOMIC DNA]</scope>
    <source>
        <strain evidence="1 2">DSM 100852</strain>
    </source>
</reference>
<dbReference type="KEGG" id="fax:FUAX_15630"/>
<organism evidence="1 2">
    <name type="scientific">Fulvitalea axinellae</name>
    <dbReference type="NCBI Taxonomy" id="1182444"/>
    <lineage>
        <taxon>Bacteria</taxon>
        <taxon>Pseudomonadati</taxon>
        <taxon>Bacteroidota</taxon>
        <taxon>Cytophagia</taxon>
        <taxon>Cytophagales</taxon>
        <taxon>Persicobacteraceae</taxon>
        <taxon>Fulvitalea</taxon>
    </lineage>
</organism>